<feature type="domain" description="Ribosomal RNA adenine methylase transferase N-terminal" evidence="6">
    <location>
        <begin position="19"/>
        <end position="187"/>
    </location>
</feature>
<dbReference type="Pfam" id="PF00398">
    <property type="entry name" value="RrnaAD"/>
    <property type="match status" value="1"/>
</dbReference>
<dbReference type="Gene3D" id="3.40.50.150">
    <property type="entry name" value="Vaccinia Virus protein VP39"/>
    <property type="match status" value="1"/>
</dbReference>
<feature type="binding site" evidence="5">
    <location>
        <position position="39"/>
    </location>
    <ligand>
        <name>S-adenosyl-L-methionine</name>
        <dbReference type="ChEBI" id="CHEBI:59789"/>
    </ligand>
</feature>
<dbReference type="RefSeq" id="WP_129718621.1">
    <property type="nucleotide sequence ID" value="NZ_PRLK01000002.1"/>
</dbReference>
<evidence type="ECO:0000259" key="6">
    <source>
        <dbReference type="SMART" id="SM00650"/>
    </source>
</evidence>
<feature type="binding site" evidence="5">
    <location>
        <position position="60"/>
    </location>
    <ligand>
        <name>S-adenosyl-L-methionine</name>
        <dbReference type="ChEBI" id="CHEBI:59789"/>
    </ligand>
</feature>
<feature type="binding site" evidence="5">
    <location>
        <position position="103"/>
    </location>
    <ligand>
        <name>S-adenosyl-L-methionine</name>
        <dbReference type="ChEBI" id="CHEBI:59789"/>
    </ligand>
</feature>
<evidence type="ECO:0000256" key="2">
    <source>
        <dbReference type="ARBA" id="ARBA00022679"/>
    </source>
</evidence>
<gene>
    <name evidence="7" type="primary">ermA1</name>
    <name evidence="7" type="ORF">G6CMJM_00198</name>
</gene>
<dbReference type="PROSITE" id="PS51689">
    <property type="entry name" value="SAM_RNA_A_N6_MT"/>
    <property type="match status" value="1"/>
</dbReference>
<dbReference type="InterPro" id="IPR001737">
    <property type="entry name" value="KsgA/Erm"/>
</dbReference>
<protein>
    <submittedName>
        <fullName evidence="7">rRNA adenine N-6-methyltransferase</fullName>
        <ecNumber evidence="7">2.1.1.184</ecNumber>
    </submittedName>
</protein>
<dbReference type="EC" id="2.1.1.184" evidence="7"/>
<dbReference type="InterPro" id="IPR023165">
    <property type="entry name" value="rRNA_Ade_diMease-like_C"/>
</dbReference>
<dbReference type="PROSITE" id="PS01131">
    <property type="entry name" value="RRNA_A_DIMETH"/>
    <property type="match status" value="1"/>
</dbReference>
<reference evidence="7 8" key="1">
    <citation type="journal article" date="2018" name="bioRxiv">
        <title>Evidence of independent acquisition and adaption of ultra-small bacteria to human hosts across the highly diverse yet reduced genomes of the phylum Saccharibacteria.</title>
        <authorList>
            <person name="McLean J.S."/>
            <person name="Bor B."/>
            <person name="To T.T."/>
            <person name="Liu Q."/>
            <person name="Kearns K.A."/>
            <person name="Solden L.M."/>
            <person name="Wrighton K.C."/>
            <person name="He X."/>
            <person name="Shi W."/>
        </authorList>
    </citation>
    <scope>NUCLEOTIDE SEQUENCE [LARGE SCALE GENOMIC DNA]</scope>
    <source>
        <strain evidence="7 8">TM7_CMJM_G6_1_HOT_870</strain>
    </source>
</reference>
<dbReference type="PANTHER" id="PTHR11727:SF7">
    <property type="entry name" value="DIMETHYLADENOSINE TRANSFERASE-RELATED"/>
    <property type="match status" value="1"/>
</dbReference>
<proteinExistence type="inferred from homology"/>
<dbReference type="CDD" id="cd02440">
    <property type="entry name" value="AdoMet_MTases"/>
    <property type="match status" value="1"/>
</dbReference>
<dbReference type="InterPro" id="IPR020598">
    <property type="entry name" value="rRNA_Ade_methylase_Trfase_N"/>
</dbReference>
<keyword evidence="1 5" id="KW-0489">Methyltransferase</keyword>
<dbReference type="SMART" id="SM00650">
    <property type="entry name" value="rADc"/>
    <property type="match status" value="1"/>
</dbReference>
<keyword evidence="8" id="KW-1185">Reference proteome</keyword>
<evidence type="ECO:0000256" key="5">
    <source>
        <dbReference type="PROSITE-ProRule" id="PRU01026"/>
    </source>
</evidence>
<dbReference type="Proteomes" id="UP001190925">
    <property type="component" value="Unassembled WGS sequence"/>
</dbReference>
<keyword evidence="2 5" id="KW-0808">Transferase</keyword>
<evidence type="ECO:0000256" key="3">
    <source>
        <dbReference type="ARBA" id="ARBA00022691"/>
    </source>
</evidence>
<evidence type="ECO:0000313" key="8">
    <source>
        <dbReference type="Proteomes" id="UP001190925"/>
    </source>
</evidence>
<feature type="binding site" evidence="5">
    <location>
        <position position="12"/>
    </location>
    <ligand>
        <name>S-adenosyl-L-methionine</name>
        <dbReference type="ChEBI" id="CHEBI:59789"/>
    </ligand>
</feature>
<evidence type="ECO:0000256" key="4">
    <source>
        <dbReference type="ARBA" id="ARBA00022884"/>
    </source>
</evidence>
<sequence length="243" mass="28137">MSQSRKHHYSQHFLKSPKVALTLIGHSNIRRKDTVLDIGAGSGVFTFALSKRSTQVIAIEKDKQTFKKLSLNLENIQNVKLINKDFLNFNLENLPVKYKVCSNIPFSLSSKIIQKLVNSNNQPQAIYLILQKQFAQKLIIDKNNFTSALGVKFMPFYSAKIRKPLHKNDFTPPPAVDTVFMELKKREEPLITLEDKNNYNSFIDKCFASSNFFKKYNKNKEKKPSELTSQQWLTIWQNYNKKG</sequence>
<dbReference type="InterPro" id="IPR020596">
    <property type="entry name" value="rRNA_Ade_Mease_Trfase_CS"/>
</dbReference>
<dbReference type="SUPFAM" id="SSF53335">
    <property type="entry name" value="S-adenosyl-L-methionine-dependent methyltransferases"/>
    <property type="match status" value="1"/>
</dbReference>
<organism evidence="7 8">
    <name type="scientific">Candidatus Nanogingivalis gingivitcus</name>
    <dbReference type="NCBI Taxonomy" id="2171992"/>
    <lineage>
        <taxon>Bacteria</taxon>
        <taxon>Candidatus Saccharimonadota</taxon>
        <taxon>Candidatus Nanosyncoccalia</taxon>
        <taxon>Candidatus Nanogingivales</taxon>
        <taxon>Candidatus Nanogingivalaceae</taxon>
        <taxon>Candidatus Nanogingivalis</taxon>
    </lineage>
</organism>
<comment type="caution">
    <text evidence="7">The sequence shown here is derived from an EMBL/GenBank/DDBJ whole genome shotgun (WGS) entry which is preliminary data.</text>
</comment>
<dbReference type="EMBL" id="PRLK01000002">
    <property type="protein sequence ID" value="RYC72862.1"/>
    <property type="molecule type" value="Genomic_DNA"/>
</dbReference>
<comment type="similarity">
    <text evidence="5">Belongs to the class I-like SAM-binding methyltransferase superfamily. rRNA adenine N(6)-methyltransferase family.</text>
</comment>
<keyword evidence="3 5" id="KW-0949">S-adenosyl-L-methionine</keyword>
<evidence type="ECO:0000313" key="7">
    <source>
        <dbReference type="EMBL" id="RYC72862.1"/>
    </source>
</evidence>
<name>A0ABY0FIW4_9BACT</name>
<evidence type="ECO:0000256" key="1">
    <source>
        <dbReference type="ARBA" id="ARBA00022603"/>
    </source>
</evidence>
<feature type="binding site" evidence="5">
    <location>
        <position position="85"/>
    </location>
    <ligand>
        <name>S-adenosyl-L-methionine</name>
        <dbReference type="ChEBI" id="CHEBI:59789"/>
    </ligand>
</feature>
<dbReference type="InterPro" id="IPR029063">
    <property type="entry name" value="SAM-dependent_MTases_sf"/>
</dbReference>
<accession>A0ABY0FIW4</accession>
<reference evidence="7 8" key="2">
    <citation type="journal article" date="2020" name="Cell Rep.">
        <title>Acquisition and Adaptation of Ultra-small Parasitic Reduced Genome Bacteria to Mammalian Hosts.</title>
        <authorList>
            <person name="McLean J.S."/>
            <person name="Bor B."/>
            <person name="Kerns K.A."/>
            <person name="Liu Q."/>
            <person name="To T.T."/>
            <person name="Solden L."/>
            <person name="Hendrickson E.L."/>
            <person name="Wrighton K."/>
            <person name="Shi W."/>
            <person name="He X."/>
        </authorList>
    </citation>
    <scope>NUCLEOTIDE SEQUENCE [LARGE SCALE GENOMIC DNA]</scope>
    <source>
        <strain evidence="7 8">TM7_CMJM_G6_1_HOT_870</strain>
    </source>
</reference>
<dbReference type="Gene3D" id="1.10.8.100">
    <property type="entry name" value="Ribosomal RNA adenine dimethylase-like, domain 2"/>
    <property type="match status" value="1"/>
</dbReference>
<dbReference type="GO" id="GO:0052910">
    <property type="term" value="F:23S rRNA (adenine(2085)-N(6))-dimethyltransferase activity"/>
    <property type="evidence" value="ECO:0007669"/>
    <property type="project" value="UniProtKB-EC"/>
</dbReference>
<dbReference type="PANTHER" id="PTHR11727">
    <property type="entry name" value="DIMETHYLADENOSINE TRANSFERASE"/>
    <property type="match status" value="1"/>
</dbReference>
<feature type="binding site" evidence="5">
    <location>
        <position position="14"/>
    </location>
    <ligand>
        <name>S-adenosyl-L-methionine</name>
        <dbReference type="ChEBI" id="CHEBI:59789"/>
    </ligand>
</feature>
<keyword evidence="4 5" id="KW-0694">RNA-binding</keyword>